<dbReference type="AlphaFoldDB" id="A0A7R9CM93"/>
<proteinExistence type="predicted"/>
<dbReference type="InterPro" id="IPR052456">
    <property type="entry name" value="CTLH_complex_component"/>
</dbReference>
<feature type="domain" description="Muskelin N-terminal" evidence="2">
    <location>
        <begin position="45"/>
        <end position="154"/>
    </location>
</feature>
<gene>
    <name evidence="3" type="ORF">TCEB3V08_LOCUS4837</name>
</gene>
<organism evidence="3">
    <name type="scientific">Timema cristinae</name>
    <name type="common">Walking stick</name>
    <dbReference type="NCBI Taxonomy" id="61476"/>
    <lineage>
        <taxon>Eukaryota</taxon>
        <taxon>Metazoa</taxon>
        <taxon>Ecdysozoa</taxon>
        <taxon>Arthropoda</taxon>
        <taxon>Hexapoda</taxon>
        <taxon>Insecta</taxon>
        <taxon>Pterygota</taxon>
        <taxon>Neoptera</taxon>
        <taxon>Polyneoptera</taxon>
        <taxon>Phasmatodea</taxon>
        <taxon>Timematodea</taxon>
        <taxon>Timematoidea</taxon>
        <taxon>Timematidae</taxon>
        <taxon>Timema</taxon>
    </lineage>
</organism>
<dbReference type="InterPro" id="IPR010565">
    <property type="entry name" value="Muskelin_N"/>
</dbReference>
<evidence type="ECO:0000259" key="2">
    <source>
        <dbReference type="Pfam" id="PF06588"/>
    </source>
</evidence>
<evidence type="ECO:0000313" key="3">
    <source>
        <dbReference type="EMBL" id="CAD7399136.1"/>
    </source>
</evidence>
<dbReference type="Gene3D" id="2.60.120.260">
    <property type="entry name" value="Galactose-binding domain-like"/>
    <property type="match status" value="1"/>
</dbReference>
<dbReference type="GO" id="GO:0005737">
    <property type="term" value="C:cytoplasm"/>
    <property type="evidence" value="ECO:0007669"/>
    <property type="project" value="TreeGrafter"/>
</dbReference>
<evidence type="ECO:0000256" key="1">
    <source>
        <dbReference type="ARBA" id="ARBA00022737"/>
    </source>
</evidence>
<dbReference type="Pfam" id="PF06588">
    <property type="entry name" value="Muskelin_N"/>
    <property type="match status" value="1"/>
</dbReference>
<protein>
    <recommendedName>
        <fullName evidence="2">Muskelin N-terminal domain-containing protein</fullName>
    </recommendedName>
</protein>
<name>A0A7R9CM93_TIMCR</name>
<keyword evidence="1" id="KW-0677">Repeat</keyword>
<accession>A0A7R9CM93</accession>
<dbReference type="PANTHER" id="PTHR15526:SF5">
    <property type="entry name" value="MUSKELIN"/>
    <property type="match status" value="1"/>
</dbReference>
<sequence>MAKTILARGETLYFLLKGVDSSQVLWAGIGGVVSIFVPDPPQLLVIQCLQSGLKNDTVSETFQLRHTVGNSPFPCRYIKIMPLQSWGPSFNFSIWFVQLTGIDNWDIVKPCIEWFYSYREREAVRLCLKLIRQLNYQEVFDALQSRSNVLLEDPLLSKLHDLLVKKGNYEETELFMEQCATTFTRRTMFYSVTRPKTNISMPTLCVGNINNRRDYVLVSSVIDQVVLTKLKCEN</sequence>
<dbReference type="PANTHER" id="PTHR15526">
    <property type="entry name" value="MUSKELIN"/>
    <property type="match status" value="1"/>
</dbReference>
<dbReference type="EMBL" id="OC317798">
    <property type="protein sequence ID" value="CAD7399136.1"/>
    <property type="molecule type" value="Genomic_DNA"/>
</dbReference>
<reference evidence="3" key="1">
    <citation type="submission" date="2020-11" db="EMBL/GenBank/DDBJ databases">
        <authorList>
            <person name="Tran Van P."/>
        </authorList>
    </citation>
    <scope>NUCLEOTIDE SEQUENCE</scope>
</reference>